<gene>
    <name evidence="8 11" type="primary">selA</name>
    <name evidence="11" type="ORF">ArsFIN_01160</name>
    <name evidence="12" type="ORF">QE258_20585</name>
</gene>
<dbReference type="Proteomes" id="UP000295134">
    <property type="component" value="Chromosome"/>
</dbReference>
<dbReference type="RefSeq" id="WP_026823074.1">
    <property type="nucleotide sequence ID" value="NZ_CP038613.1"/>
</dbReference>
<dbReference type="SUPFAM" id="SSF53383">
    <property type="entry name" value="PLP-dependent transferases"/>
    <property type="match status" value="1"/>
</dbReference>
<evidence type="ECO:0000256" key="3">
    <source>
        <dbReference type="ARBA" id="ARBA00022679"/>
    </source>
</evidence>
<proteinExistence type="inferred from homology"/>
<dbReference type="Pfam" id="PF12390">
    <property type="entry name" value="Se-cys_synth_N"/>
    <property type="match status" value="1"/>
</dbReference>
<evidence type="ECO:0000256" key="1">
    <source>
        <dbReference type="ARBA" id="ARBA00001933"/>
    </source>
</evidence>
<dbReference type="InterPro" id="IPR025862">
    <property type="entry name" value="SelA_trans_N_dom"/>
</dbReference>
<dbReference type="FunFam" id="3.40.640.10:FF:000028">
    <property type="entry name" value="L-seryl-tRNA(Sec) selenium transferase"/>
    <property type="match status" value="1"/>
</dbReference>
<evidence type="ECO:0000313" key="13">
    <source>
        <dbReference type="Proteomes" id="UP000295134"/>
    </source>
</evidence>
<evidence type="ECO:0000256" key="9">
    <source>
        <dbReference type="PIRSR" id="PIRSR618319-50"/>
    </source>
</evidence>
<evidence type="ECO:0000256" key="6">
    <source>
        <dbReference type="ARBA" id="ARBA00023266"/>
    </source>
</evidence>
<evidence type="ECO:0000313" key="11">
    <source>
        <dbReference type="EMBL" id="QBY41598.1"/>
    </source>
</evidence>
<keyword evidence="4 8" id="KW-0663">Pyridoxal phosphate</keyword>
<name>A0A4P7KVZ0_9GAMM</name>
<evidence type="ECO:0000313" key="14">
    <source>
        <dbReference type="Proteomes" id="UP001177592"/>
    </source>
</evidence>
<dbReference type="EMBL" id="CP038613">
    <property type="protein sequence ID" value="QBY41598.1"/>
    <property type="molecule type" value="Genomic_DNA"/>
</dbReference>
<evidence type="ECO:0000256" key="5">
    <source>
        <dbReference type="ARBA" id="ARBA00022917"/>
    </source>
</evidence>
<dbReference type="HAMAP" id="MF_00423">
    <property type="entry name" value="SelA"/>
    <property type="match status" value="1"/>
</dbReference>
<dbReference type="InterPro" id="IPR004534">
    <property type="entry name" value="SelA_trans"/>
</dbReference>
<protein>
    <recommendedName>
        <fullName evidence="8">L-seryl-tRNA(Sec) selenium transferase</fullName>
        <ecNumber evidence="8">2.9.1.1</ecNumber>
    </recommendedName>
    <alternativeName>
        <fullName evidence="8">Selenocysteine synthase</fullName>
        <shortName evidence="8">Sec synthase</shortName>
    </alternativeName>
    <alternativeName>
        <fullName evidence="8">Selenocysteinyl-tRNA(Sec) synthase</fullName>
    </alternativeName>
</protein>
<sequence length="464" mass="51622">MSKDVTSLYRQLPAIDYLLNEASVLPLIEGYGRTQVTKILRNMQQHAREQIKQQQCLPVWQSDWIAALTYQLQRQQNSGLRPVFNLTGTVLHTNLGRALMAEEAIEAVARVMRYPVTLEYTLNEAVRGHRDRILADLLCELTGAEDACIVNNNAAAVLLMLATIAPGRQVIVSRGELVEIGGAFRVPEVMKQAGCQLVEVGTTNRTYLQDYQRAINEETALLMKVHTSNYRILGFTAEVEGQQLAQLGAEYNIATAIDLGSGALIDMTQYGLPAEPMPQHYLAQGVDLVSISGDKLLGGPQAGIIFGKKCWIDAIQQHPLKRALRADKMTLAALEATLRIYQQGEKVTTSLPTFNFLTRQQAEIRQLAQRLIEPIKHHYGGKFAVKDEACFSQIGSGSLPNERLASWAITFTPKNNNNNLLVSLSRQWRQLATPVIGRISAGRLWLDLRCLNDEAKLLQVLLKQ</sequence>
<dbReference type="NCBIfam" id="TIGR00474">
    <property type="entry name" value="selA"/>
    <property type="match status" value="1"/>
</dbReference>
<reference evidence="11 13" key="1">
    <citation type="submission" date="2019-03" db="EMBL/GenBank/DDBJ databases">
        <title>Long-read sequencing reveals hyperdense prophage content in a complex bacterial symbiont genome.</title>
        <authorList>
            <person name="Frost C.L."/>
            <person name="Siozios S."/>
            <person name="Nadal-Jimenez P."/>
            <person name="Brockhurst M.A."/>
            <person name="King K.C."/>
            <person name="Darby A.C."/>
            <person name="Hurst G.D.D."/>
        </authorList>
    </citation>
    <scope>NUCLEOTIDE SEQUENCE [LARGE SCALE GENOMIC DNA]</scope>
    <source>
        <strain evidence="11 13">FIN</strain>
    </source>
</reference>
<comment type="subunit">
    <text evidence="8">Homodecamer; pentamer of dimers. Binds only one seryl-tRNA(Sec) per dimer.</text>
</comment>
<dbReference type="Gene3D" id="3.90.1150.180">
    <property type="match status" value="1"/>
</dbReference>
<evidence type="ECO:0000313" key="12">
    <source>
        <dbReference type="EMBL" id="WGM05801.1"/>
    </source>
</evidence>
<dbReference type="PANTHER" id="PTHR32328">
    <property type="entry name" value="L-SERYL-TRNA(SEC) SELENIUM TRANSFERASE"/>
    <property type="match status" value="1"/>
</dbReference>
<dbReference type="GO" id="GO:0004125">
    <property type="term" value="F:L-seryl-tRNA(Sec) selenium transferase activity"/>
    <property type="evidence" value="ECO:0007669"/>
    <property type="project" value="UniProtKB-UniRule"/>
</dbReference>
<keyword evidence="2 8" id="KW-0963">Cytoplasm</keyword>
<dbReference type="EC" id="2.9.1.1" evidence="8"/>
<evidence type="ECO:0000256" key="8">
    <source>
        <dbReference type="HAMAP-Rule" id="MF_00423"/>
    </source>
</evidence>
<dbReference type="InterPro" id="IPR015421">
    <property type="entry name" value="PyrdxlP-dep_Trfase_major"/>
</dbReference>
<comment type="catalytic activity">
    <reaction evidence="8">
        <text>L-seryl-tRNA(Sec) + selenophosphate + H(+) = L-selenocysteinyl-tRNA(Sec) + phosphate</text>
        <dbReference type="Rhea" id="RHEA:22728"/>
        <dbReference type="Rhea" id="RHEA-COMP:9742"/>
        <dbReference type="Rhea" id="RHEA-COMP:9743"/>
        <dbReference type="ChEBI" id="CHEBI:15378"/>
        <dbReference type="ChEBI" id="CHEBI:16144"/>
        <dbReference type="ChEBI" id="CHEBI:43474"/>
        <dbReference type="ChEBI" id="CHEBI:78533"/>
        <dbReference type="ChEBI" id="CHEBI:78573"/>
        <dbReference type="EC" id="2.9.1.1"/>
    </reaction>
</comment>
<reference evidence="12" key="2">
    <citation type="submission" date="2023-04" db="EMBL/GenBank/DDBJ databases">
        <title>Genome dynamics across the evolutionary transition to endosymbiosis.</title>
        <authorList>
            <person name="Siozios S."/>
            <person name="Nadal-Jimenez P."/>
            <person name="Azagi T."/>
            <person name="Sprong H."/>
            <person name="Frost C.L."/>
            <person name="Parratt S.R."/>
            <person name="Taylor G."/>
            <person name="Brettell L."/>
            <person name="Lew K.C."/>
            <person name="Croft L."/>
            <person name="King K.C."/>
            <person name="Brockhurst M.A."/>
            <person name="Hypsa V."/>
            <person name="Novakova E."/>
            <person name="Darby A.C."/>
            <person name="Hurst G.D.D."/>
        </authorList>
    </citation>
    <scope>NUCLEOTIDE SEQUENCE</scope>
    <source>
        <strain evidence="12">ANv_CAN</strain>
    </source>
</reference>
<dbReference type="GO" id="GO:0001717">
    <property type="term" value="P:conversion of seryl-tRNAsec to selenocys-tRNAsec"/>
    <property type="evidence" value="ECO:0007669"/>
    <property type="project" value="UniProtKB-UniRule"/>
</dbReference>
<comment type="subcellular location">
    <subcellularLocation>
        <location evidence="8">Cytoplasm</location>
    </subcellularLocation>
</comment>
<comment type="cofactor">
    <cofactor evidence="1 8 9">
        <name>pyridoxal 5'-phosphate</name>
        <dbReference type="ChEBI" id="CHEBI:597326"/>
    </cofactor>
</comment>
<dbReference type="EMBL" id="CP123523">
    <property type="protein sequence ID" value="WGM05801.1"/>
    <property type="molecule type" value="Genomic_DNA"/>
</dbReference>
<dbReference type="Proteomes" id="UP001177592">
    <property type="component" value="Chromosome"/>
</dbReference>
<dbReference type="UniPathway" id="UPA00906">
    <property type="reaction ID" value="UER00896"/>
</dbReference>
<dbReference type="Pfam" id="PF03841">
    <property type="entry name" value="SelA"/>
    <property type="match status" value="1"/>
</dbReference>
<dbReference type="InterPro" id="IPR018319">
    <property type="entry name" value="SelA-like"/>
</dbReference>
<feature type="domain" description="L-seryl-tRNA selenium transferase N-terminal" evidence="10">
    <location>
        <begin position="9"/>
        <end position="48"/>
    </location>
</feature>
<evidence type="ECO:0000256" key="4">
    <source>
        <dbReference type="ARBA" id="ARBA00022898"/>
    </source>
</evidence>
<accession>A0A4P7KVZ0</accession>
<organism evidence="11 13">
    <name type="scientific">Arsenophonus nasoniae</name>
    <name type="common">son-killer infecting Nasonia vitripennis</name>
    <dbReference type="NCBI Taxonomy" id="638"/>
    <lineage>
        <taxon>Bacteria</taxon>
        <taxon>Pseudomonadati</taxon>
        <taxon>Pseudomonadota</taxon>
        <taxon>Gammaproteobacteria</taxon>
        <taxon>Enterobacterales</taxon>
        <taxon>Morganellaceae</taxon>
        <taxon>Arsenophonus</taxon>
    </lineage>
</organism>
<dbReference type="PANTHER" id="PTHR32328:SF0">
    <property type="entry name" value="L-SERYL-TRNA(SEC) SELENIUM TRANSFERASE"/>
    <property type="match status" value="1"/>
</dbReference>
<keyword evidence="6 8" id="KW-0711">Selenium</keyword>
<dbReference type="Gene3D" id="3.40.640.10">
    <property type="entry name" value="Type I PLP-dependent aspartate aminotransferase-like (Major domain)"/>
    <property type="match status" value="1"/>
</dbReference>
<dbReference type="GO" id="GO:0005737">
    <property type="term" value="C:cytoplasm"/>
    <property type="evidence" value="ECO:0007669"/>
    <property type="project" value="UniProtKB-SubCell"/>
</dbReference>
<comment type="pathway">
    <text evidence="8">Aminoacyl-tRNA biosynthesis; selenocysteinyl-tRNA(Sec) biosynthesis; selenocysteinyl-tRNA(Sec) from L-seryl-tRNA(Sec) (bacterial route): step 1/1.</text>
</comment>
<dbReference type="GeneID" id="96875435"/>
<keyword evidence="3 8" id="KW-0808">Transferase</keyword>
<feature type="modified residue" description="N6-(pyridoxal phosphate)lysine" evidence="8 9">
    <location>
        <position position="295"/>
    </location>
</feature>
<dbReference type="AlphaFoldDB" id="A0A4P7KVZ0"/>
<keyword evidence="14" id="KW-1185">Reference proteome</keyword>
<dbReference type="GO" id="GO:0001514">
    <property type="term" value="P:selenocysteine incorporation"/>
    <property type="evidence" value="ECO:0007669"/>
    <property type="project" value="UniProtKB-UniRule"/>
</dbReference>
<evidence type="ECO:0000256" key="7">
    <source>
        <dbReference type="ARBA" id="ARBA00044507"/>
    </source>
</evidence>
<comment type="function">
    <text evidence="8">Converts seryl-tRNA(Sec) to selenocysteinyl-tRNA(Sec) required for selenoprotein biosynthesis.</text>
</comment>
<evidence type="ECO:0000259" key="10">
    <source>
        <dbReference type="Pfam" id="PF12390"/>
    </source>
</evidence>
<evidence type="ECO:0000256" key="2">
    <source>
        <dbReference type="ARBA" id="ARBA00022490"/>
    </source>
</evidence>
<dbReference type="InterPro" id="IPR015424">
    <property type="entry name" value="PyrdxlP-dep_Trfase"/>
</dbReference>
<dbReference type="KEGG" id="ans:ArsFIN_01160"/>
<keyword evidence="5 8" id="KW-0648">Protein biosynthesis</keyword>
<comment type="similarity">
    <text evidence="7 8">Belongs to the SelA family.</text>
</comment>